<evidence type="ECO:0000313" key="6">
    <source>
        <dbReference type="Proteomes" id="UP000253606"/>
    </source>
</evidence>
<keyword evidence="1 3" id="KW-0597">Phosphoprotein</keyword>
<dbReference type="AlphaFoldDB" id="A0A2Z5FT63"/>
<dbReference type="Pfam" id="PF00072">
    <property type="entry name" value="Response_reg"/>
    <property type="match status" value="1"/>
</dbReference>
<dbReference type="GO" id="GO:0000160">
    <property type="term" value="P:phosphorelay signal transduction system"/>
    <property type="evidence" value="ECO:0007669"/>
    <property type="project" value="UniProtKB-KW"/>
</dbReference>
<evidence type="ECO:0000256" key="3">
    <source>
        <dbReference type="PROSITE-ProRule" id="PRU00169"/>
    </source>
</evidence>
<dbReference type="Gene3D" id="3.40.50.2300">
    <property type="match status" value="1"/>
</dbReference>
<dbReference type="EMBL" id="CP030840">
    <property type="protein sequence ID" value="AXC10028.1"/>
    <property type="molecule type" value="Genomic_DNA"/>
</dbReference>
<feature type="modified residue" description="4-aspartylphosphate" evidence="3">
    <location>
        <position position="31"/>
    </location>
</feature>
<evidence type="ECO:0000259" key="4">
    <source>
        <dbReference type="PROSITE" id="PS50110"/>
    </source>
</evidence>
<name>A0A2Z5FT63_9BACT</name>
<organism evidence="5 6">
    <name type="scientific">Acidisarcina polymorpha</name>
    <dbReference type="NCBI Taxonomy" id="2211140"/>
    <lineage>
        <taxon>Bacteria</taxon>
        <taxon>Pseudomonadati</taxon>
        <taxon>Acidobacteriota</taxon>
        <taxon>Terriglobia</taxon>
        <taxon>Terriglobales</taxon>
        <taxon>Acidobacteriaceae</taxon>
        <taxon>Acidisarcina</taxon>
    </lineage>
</organism>
<keyword evidence="2" id="KW-0902">Two-component regulatory system</keyword>
<dbReference type="PANTHER" id="PTHR44591">
    <property type="entry name" value="STRESS RESPONSE REGULATOR PROTEIN 1"/>
    <property type="match status" value="1"/>
</dbReference>
<evidence type="ECO:0000256" key="1">
    <source>
        <dbReference type="ARBA" id="ARBA00022553"/>
    </source>
</evidence>
<dbReference type="SUPFAM" id="SSF52172">
    <property type="entry name" value="CheY-like"/>
    <property type="match status" value="1"/>
</dbReference>
<dbReference type="Proteomes" id="UP000253606">
    <property type="component" value="Chromosome"/>
</dbReference>
<dbReference type="KEGG" id="abas:ACPOL_0661"/>
<evidence type="ECO:0000313" key="5">
    <source>
        <dbReference type="EMBL" id="AXC10028.1"/>
    </source>
</evidence>
<gene>
    <name evidence="5" type="ORF">ACPOL_0661</name>
</gene>
<reference evidence="5 6" key="1">
    <citation type="journal article" date="2018" name="Front. Microbiol.">
        <title>Hydrolytic Capabilities as a Key to Environmental Success: Chitinolytic and Cellulolytic Acidobacteria From Acidic Sub-arctic Soils and Boreal Peatlands.</title>
        <authorList>
            <person name="Belova S.E."/>
            <person name="Ravin N.V."/>
            <person name="Pankratov T.A."/>
            <person name="Rakitin A.L."/>
            <person name="Ivanova A.A."/>
            <person name="Beletsky A.V."/>
            <person name="Mardanov A.V."/>
            <person name="Sinninghe Damste J.S."/>
            <person name="Dedysh S.N."/>
        </authorList>
    </citation>
    <scope>NUCLEOTIDE SEQUENCE [LARGE SCALE GENOMIC DNA]</scope>
    <source>
        <strain evidence="5 6">SBC82</strain>
    </source>
</reference>
<protein>
    <recommendedName>
        <fullName evidence="4">Response regulatory domain-containing protein</fullName>
    </recommendedName>
</protein>
<keyword evidence="6" id="KW-1185">Reference proteome</keyword>
<proteinExistence type="predicted"/>
<dbReference type="InterPro" id="IPR011006">
    <property type="entry name" value="CheY-like_superfamily"/>
</dbReference>
<dbReference type="InterPro" id="IPR050595">
    <property type="entry name" value="Bact_response_regulator"/>
</dbReference>
<evidence type="ECO:0000256" key="2">
    <source>
        <dbReference type="ARBA" id="ARBA00023012"/>
    </source>
</evidence>
<dbReference type="InterPro" id="IPR001789">
    <property type="entry name" value="Sig_transdc_resp-reg_receiver"/>
</dbReference>
<feature type="domain" description="Response regulatory" evidence="4">
    <location>
        <begin position="1"/>
        <end position="98"/>
    </location>
</feature>
<accession>A0A2Z5FT63</accession>
<dbReference type="PROSITE" id="PS50110">
    <property type="entry name" value="RESPONSE_REGULATORY"/>
    <property type="match status" value="1"/>
</dbReference>
<sequence length="122" mass="13515">MKHGFDAVWFSCPNEALDFFMACRPDLLLSDISMPKMDGIAVAAKILDLTSECAIFLLSARSHETEVRRQVRSLKAAVHVEAKPLNVVSLVTTIHRILGIPQNRPFSHEGQSGAILTKYPAR</sequence>
<dbReference type="PANTHER" id="PTHR44591:SF14">
    <property type="entry name" value="PROTEIN PILG"/>
    <property type="match status" value="1"/>
</dbReference>